<gene>
    <name evidence="1" type="ORF">MM171A00115_0069</name>
    <name evidence="2" type="ORF">MM171B00172_0042</name>
</gene>
<organism evidence="2">
    <name type="scientific">viral metagenome</name>
    <dbReference type="NCBI Taxonomy" id="1070528"/>
    <lineage>
        <taxon>unclassified sequences</taxon>
        <taxon>metagenomes</taxon>
        <taxon>organismal metagenomes</taxon>
    </lineage>
</organism>
<sequence length="176" mass="19156">MNHYSIPLAKQELLHHMLQVSGAAAVHLHSLEQVIEAHFTVELTDAQAIIKVELGQHKAELTLRRADRANHLHLRDFIEDIANGRHESAEPRPAPACETLNTAALCQATLSELDRVTKQGGSFSPWQGAVVAVHAQDDHDGRTAVVVLGNATRMFCGGSSALHLELADHLIQHQAA</sequence>
<name>A0A6M3MFM7_9ZZZZ</name>
<dbReference type="EMBL" id="MT143707">
    <property type="protein sequence ID" value="QJB01316.1"/>
    <property type="molecule type" value="Genomic_DNA"/>
</dbReference>
<accession>A0A6M3MFM7</accession>
<dbReference type="AlphaFoldDB" id="A0A6M3MFM7"/>
<reference evidence="2" key="1">
    <citation type="submission" date="2020-03" db="EMBL/GenBank/DDBJ databases">
        <title>The deep terrestrial virosphere.</title>
        <authorList>
            <person name="Holmfeldt K."/>
            <person name="Nilsson E."/>
            <person name="Simone D."/>
            <person name="Lopez-Fernandez M."/>
            <person name="Wu X."/>
            <person name="de Brujin I."/>
            <person name="Lundin D."/>
            <person name="Andersson A."/>
            <person name="Bertilsson S."/>
            <person name="Dopson M."/>
        </authorList>
    </citation>
    <scope>NUCLEOTIDE SEQUENCE</scope>
    <source>
        <strain evidence="1">MM171A00115</strain>
        <strain evidence="2">MM171B00172</strain>
    </source>
</reference>
<evidence type="ECO:0000313" key="1">
    <source>
        <dbReference type="EMBL" id="QJB01316.1"/>
    </source>
</evidence>
<dbReference type="EMBL" id="MT143890">
    <property type="protein sequence ID" value="QJB04800.1"/>
    <property type="molecule type" value="Genomic_DNA"/>
</dbReference>
<protein>
    <submittedName>
        <fullName evidence="2">Uncharacterized protein</fullName>
    </submittedName>
</protein>
<evidence type="ECO:0000313" key="2">
    <source>
        <dbReference type="EMBL" id="QJB04800.1"/>
    </source>
</evidence>
<proteinExistence type="predicted"/>